<reference evidence="1" key="1">
    <citation type="submission" date="2022-10" db="EMBL/GenBank/DDBJ databases">
        <title>Complete Genome of Trichothecium roseum strain YXFP-22015, a Plant Pathogen Isolated from Citrus.</title>
        <authorList>
            <person name="Wang Y."/>
            <person name="Zhu L."/>
        </authorList>
    </citation>
    <scope>NUCLEOTIDE SEQUENCE</scope>
    <source>
        <strain evidence="1">YXFP-22015</strain>
    </source>
</reference>
<comment type="caution">
    <text evidence="1">The sequence shown here is derived from an EMBL/GenBank/DDBJ whole genome shotgun (WGS) entry which is preliminary data.</text>
</comment>
<name>A0ACC0UW74_9HYPO</name>
<proteinExistence type="predicted"/>
<sequence length="239" mass="25926">MAPKSKSKAKTGGGGNGGSGKGGMAALLGILTLLTSMLAAGVYYVEQNLESFFIFDVQHLHEVAGRAVATHGADTRAVVSHIIEELEGKVSAAHLNLDEDWMFNNAGGAMGGMYIIHASITEYLIIFGTPIGTEGHSGRHTSDDYFYIISGEQRAYVPGEYEPEVYPPGSVNHLPRGDVKQYRCPDSCFALEYARGWIPPMLFFGFADFLTSTLDFPTLWKTVRITGKLMIGNLLQGKL</sequence>
<dbReference type="EMBL" id="CM047945">
    <property type="protein sequence ID" value="KAI9898361.1"/>
    <property type="molecule type" value="Genomic_DNA"/>
</dbReference>
<keyword evidence="2" id="KW-1185">Reference proteome</keyword>
<organism evidence="1 2">
    <name type="scientific">Trichothecium roseum</name>
    <dbReference type="NCBI Taxonomy" id="47278"/>
    <lineage>
        <taxon>Eukaryota</taxon>
        <taxon>Fungi</taxon>
        <taxon>Dikarya</taxon>
        <taxon>Ascomycota</taxon>
        <taxon>Pezizomycotina</taxon>
        <taxon>Sordariomycetes</taxon>
        <taxon>Hypocreomycetidae</taxon>
        <taxon>Hypocreales</taxon>
        <taxon>Hypocreales incertae sedis</taxon>
        <taxon>Trichothecium</taxon>
    </lineage>
</organism>
<accession>A0ACC0UW74</accession>
<evidence type="ECO:0000313" key="2">
    <source>
        <dbReference type="Proteomes" id="UP001163324"/>
    </source>
</evidence>
<evidence type="ECO:0000313" key="1">
    <source>
        <dbReference type="EMBL" id="KAI9898361.1"/>
    </source>
</evidence>
<protein>
    <submittedName>
        <fullName evidence="1">Uncharacterized protein</fullName>
    </submittedName>
</protein>
<dbReference type="Proteomes" id="UP001163324">
    <property type="component" value="Chromosome 6"/>
</dbReference>
<gene>
    <name evidence="1" type="ORF">N3K66_006721</name>
</gene>